<organism evidence="1 2">
    <name type="scientific">Araneus ventricosus</name>
    <name type="common">Orbweaver spider</name>
    <name type="synonym">Epeira ventricosa</name>
    <dbReference type="NCBI Taxonomy" id="182803"/>
    <lineage>
        <taxon>Eukaryota</taxon>
        <taxon>Metazoa</taxon>
        <taxon>Ecdysozoa</taxon>
        <taxon>Arthropoda</taxon>
        <taxon>Chelicerata</taxon>
        <taxon>Arachnida</taxon>
        <taxon>Araneae</taxon>
        <taxon>Araneomorphae</taxon>
        <taxon>Entelegynae</taxon>
        <taxon>Araneoidea</taxon>
        <taxon>Araneidae</taxon>
        <taxon>Araneus</taxon>
    </lineage>
</organism>
<protein>
    <submittedName>
        <fullName evidence="1">Uncharacterized protein</fullName>
    </submittedName>
</protein>
<evidence type="ECO:0000313" key="2">
    <source>
        <dbReference type="Proteomes" id="UP000499080"/>
    </source>
</evidence>
<evidence type="ECO:0000313" key="1">
    <source>
        <dbReference type="EMBL" id="GBN65058.1"/>
    </source>
</evidence>
<proteinExistence type="predicted"/>
<dbReference type="EMBL" id="BGPR01139735">
    <property type="protein sequence ID" value="GBN65058.1"/>
    <property type="molecule type" value="Genomic_DNA"/>
</dbReference>
<keyword evidence="2" id="KW-1185">Reference proteome</keyword>
<reference evidence="1 2" key="1">
    <citation type="journal article" date="2019" name="Sci. Rep.">
        <title>Orb-weaving spider Araneus ventricosus genome elucidates the spidroin gene catalogue.</title>
        <authorList>
            <person name="Kono N."/>
            <person name="Nakamura H."/>
            <person name="Ohtoshi R."/>
            <person name="Moran D.A.P."/>
            <person name="Shinohara A."/>
            <person name="Yoshida Y."/>
            <person name="Fujiwara M."/>
            <person name="Mori M."/>
            <person name="Tomita M."/>
            <person name="Arakawa K."/>
        </authorList>
    </citation>
    <scope>NUCLEOTIDE SEQUENCE [LARGE SCALE GENOMIC DNA]</scope>
</reference>
<dbReference type="Proteomes" id="UP000499080">
    <property type="component" value="Unassembled WGS sequence"/>
</dbReference>
<gene>
    <name evidence="1" type="ORF">AVEN_92989_1</name>
</gene>
<accession>A0A4Y2QP47</accession>
<dbReference type="AlphaFoldDB" id="A0A4Y2QP47"/>
<name>A0A4Y2QP47_ARAVE</name>
<sequence>MTKKTPNQTPLSQNIPCRIRNRSSDTDGFSCTSPVCTVIVFGLEPLTIDFLSSRLCHQASFTRGVQQTFKTLFSLFHDVSRTGGLQ</sequence>
<comment type="caution">
    <text evidence="1">The sequence shown here is derived from an EMBL/GenBank/DDBJ whole genome shotgun (WGS) entry which is preliminary data.</text>
</comment>